<name>A0A844XBG7_9SPHN</name>
<gene>
    <name evidence="1" type="ORF">GRF63_03520</name>
</gene>
<organism evidence="1 2">
    <name type="scientific">Aurantiacibacter rhizosphaerae</name>
    <dbReference type="NCBI Taxonomy" id="2691582"/>
    <lineage>
        <taxon>Bacteria</taxon>
        <taxon>Pseudomonadati</taxon>
        <taxon>Pseudomonadota</taxon>
        <taxon>Alphaproteobacteria</taxon>
        <taxon>Sphingomonadales</taxon>
        <taxon>Erythrobacteraceae</taxon>
        <taxon>Aurantiacibacter</taxon>
    </lineage>
</organism>
<dbReference type="AlphaFoldDB" id="A0A844XBG7"/>
<evidence type="ECO:0008006" key="3">
    <source>
        <dbReference type="Google" id="ProtNLM"/>
    </source>
</evidence>
<dbReference type="Pfam" id="PF14907">
    <property type="entry name" value="NTP_transf_5"/>
    <property type="match status" value="1"/>
</dbReference>
<comment type="caution">
    <text evidence="1">The sequence shown here is derived from an EMBL/GenBank/DDBJ whole genome shotgun (WGS) entry which is preliminary data.</text>
</comment>
<dbReference type="Proteomes" id="UP000461409">
    <property type="component" value="Unassembled WGS sequence"/>
</dbReference>
<dbReference type="EMBL" id="WUBR01000001">
    <property type="protein sequence ID" value="MWV26968.1"/>
    <property type="molecule type" value="Genomic_DNA"/>
</dbReference>
<sequence length="404" mass="45507">MIVNQMPAFNLSVIEAQVLDDTFAAPLRRETASWPNDWRCQERLEAARRRLIYHGVAGLLLEQRALLSDWPEPILSAMRNETVAHAMWELRHKFLVSDLVETLHDAGIASVLLKGTALAYSVYDNPALRFRGDSDLLIREKAVDVARNILSDLGWNRPDGAPGPFGPMHYQEIWQYRDPAGFAHNIDLHWEVTNSVALKSVLAVDEVIDMSVPLADLSENAQRPDLITALIHRSINRAIHARSGYFSIDRYEYGAGRLSWAVDTDLIARKFSEEEWGNLCRKVCERGVGPVCADALSFTANALNTPVPVKVMETLSKADSNTAPMRFLNATREREMNVANLKATSGFVAQLLYILARLIPAPSHLRKKYPHLRHWPLIFLYARRLGAAIICDRSKATEPKKRPT</sequence>
<proteinExistence type="predicted"/>
<protein>
    <recommendedName>
        <fullName evidence="3">Nucleotidyltransferase family protein</fullName>
    </recommendedName>
</protein>
<reference evidence="1 2" key="1">
    <citation type="submission" date="2019-12" db="EMBL/GenBank/DDBJ databases">
        <authorList>
            <person name="Lee S.D."/>
        </authorList>
    </citation>
    <scope>NUCLEOTIDE SEQUENCE [LARGE SCALE GENOMIC DNA]</scope>
    <source>
        <strain evidence="1 2">GH3-10</strain>
    </source>
</reference>
<evidence type="ECO:0000313" key="1">
    <source>
        <dbReference type="EMBL" id="MWV26968.1"/>
    </source>
</evidence>
<evidence type="ECO:0000313" key="2">
    <source>
        <dbReference type="Proteomes" id="UP000461409"/>
    </source>
</evidence>
<dbReference type="InterPro" id="IPR039498">
    <property type="entry name" value="NTP_transf_5"/>
</dbReference>
<accession>A0A844XBG7</accession>
<reference evidence="1 2" key="2">
    <citation type="submission" date="2020-02" db="EMBL/GenBank/DDBJ databases">
        <title>Erythrobacter dongmakensis sp. nov., isolated from a tidal mudflat.</title>
        <authorList>
            <person name="Kim I.S."/>
        </authorList>
    </citation>
    <scope>NUCLEOTIDE SEQUENCE [LARGE SCALE GENOMIC DNA]</scope>
    <source>
        <strain evidence="1 2">GH3-10</strain>
    </source>
</reference>
<keyword evidence="2" id="KW-1185">Reference proteome</keyword>